<organism evidence="2 3">
    <name type="scientific">Kumtagia ephedrae</name>
    <dbReference type="NCBI Taxonomy" id="2116701"/>
    <lineage>
        <taxon>Bacteria</taxon>
        <taxon>Pseudomonadati</taxon>
        <taxon>Pseudomonadota</taxon>
        <taxon>Alphaproteobacteria</taxon>
        <taxon>Hyphomicrobiales</taxon>
        <taxon>Phyllobacteriaceae</taxon>
        <taxon>Kumtagia</taxon>
    </lineage>
</organism>
<name>A0A2P7SQ77_9HYPH</name>
<feature type="domain" description="HTH Mu-type" evidence="1">
    <location>
        <begin position="1"/>
        <end position="44"/>
    </location>
</feature>
<dbReference type="Pfam" id="PF04883">
    <property type="entry name" value="HK97-gp10_like"/>
    <property type="match status" value="1"/>
</dbReference>
<dbReference type="Proteomes" id="UP000241229">
    <property type="component" value="Unassembled WGS sequence"/>
</dbReference>
<dbReference type="InterPro" id="IPR003314">
    <property type="entry name" value="Mu-type_HTH"/>
</dbReference>
<accession>A0A2P7SQ77</accession>
<sequence>MGAAHRRKGRRHMKIAGKQKFLAQIDALPQALRTEIRKALEQSAEETTDLMRRFAPVESGALRASIGYSFGEAPKGALSSAARTVKAEAGLAVTLFAGGGKAFYARFQEFGTQEMSANPYFFPAYRLARKRVRARMARAMRNGAKKALGK</sequence>
<gene>
    <name evidence="2" type="ORF">C7I84_06055</name>
</gene>
<dbReference type="NCBIfam" id="TIGR01725">
    <property type="entry name" value="phge_HK97_gp10"/>
    <property type="match status" value="1"/>
</dbReference>
<dbReference type="GO" id="GO:0003677">
    <property type="term" value="F:DNA binding"/>
    <property type="evidence" value="ECO:0007669"/>
    <property type="project" value="InterPro"/>
</dbReference>
<dbReference type="EMBL" id="PXYK01000004">
    <property type="protein sequence ID" value="PSJ64505.1"/>
    <property type="molecule type" value="Genomic_DNA"/>
</dbReference>
<comment type="caution">
    <text evidence="2">The sequence shown here is derived from an EMBL/GenBank/DDBJ whole genome shotgun (WGS) entry which is preliminary data.</text>
</comment>
<protein>
    <recommendedName>
        <fullName evidence="1">HTH Mu-type domain-containing protein</fullName>
    </recommendedName>
</protein>
<proteinExistence type="predicted"/>
<evidence type="ECO:0000313" key="2">
    <source>
        <dbReference type="EMBL" id="PSJ64505.1"/>
    </source>
</evidence>
<dbReference type="InterPro" id="IPR010064">
    <property type="entry name" value="HK97-gp10_tail"/>
</dbReference>
<evidence type="ECO:0000259" key="1">
    <source>
        <dbReference type="PROSITE" id="PS51702"/>
    </source>
</evidence>
<dbReference type="OrthoDB" id="8480914at2"/>
<dbReference type="AlphaFoldDB" id="A0A2P7SQ77"/>
<keyword evidence="3" id="KW-1185">Reference proteome</keyword>
<dbReference type="PROSITE" id="PS51702">
    <property type="entry name" value="HTH_MU"/>
    <property type="match status" value="1"/>
</dbReference>
<reference evidence="2 3" key="1">
    <citation type="submission" date="2018-03" db="EMBL/GenBank/DDBJ databases">
        <title>The draft genome of Mesorhizobium sp. 6GN-30.</title>
        <authorList>
            <person name="Liu L."/>
            <person name="Li L."/>
            <person name="Wang T."/>
            <person name="Zhang X."/>
            <person name="Liang L."/>
        </authorList>
    </citation>
    <scope>NUCLEOTIDE SEQUENCE [LARGE SCALE GENOMIC DNA]</scope>
    <source>
        <strain evidence="2 3">6GN30</strain>
    </source>
</reference>
<evidence type="ECO:0000313" key="3">
    <source>
        <dbReference type="Proteomes" id="UP000241229"/>
    </source>
</evidence>